<evidence type="ECO:0000256" key="3">
    <source>
        <dbReference type="SAM" id="MobiDB-lite"/>
    </source>
</evidence>
<comment type="subcellular location">
    <subcellularLocation>
        <location evidence="1">Membrane</location>
        <topology evidence="1">Multi-pass membrane protein</topology>
    </subcellularLocation>
</comment>
<evidence type="ECO:0000256" key="4">
    <source>
        <dbReference type="SAM" id="Phobius"/>
    </source>
</evidence>
<dbReference type="Proteomes" id="UP001217918">
    <property type="component" value="Unassembled WGS sequence"/>
</dbReference>
<keyword evidence="8" id="KW-1185">Reference proteome</keyword>
<evidence type="ECO:0000313" key="7">
    <source>
        <dbReference type="EMBL" id="KAK2070428.1"/>
    </source>
</evidence>
<evidence type="ECO:0000256" key="5">
    <source>
        <dbReference type="SAM" id="SignalP"/>
    </source>
</evidence>
<feature type="transmembrane region" description="Helical" evidence="4">
    <location>
        <begin position="471"/>
        <end position="495"/>
    </location>
</feature>
<dbReference type="GO" id="GO:0022857">
    <property type="term" value="F:transmembrane transporter activity"/>
    <property type="evidence" value="ECO:0007669"/>
    <property type="project" value="InterPro"/>
</dbReference>
<dbReference type="SUPFAM" id="SSF103473">
    <property type="entry name" value="MFS general substrate transporter"/>
    <property type="match status" value="1"/>
</dbReference>
<reference evidence="7" key="1">
    <citation type="journal article" date="2023" name="Mol. Plant Microbe Interact.">
        <title>Elucidating the Obligate Nature and Biological Capacity of an Invasive Fungal Corn Pathogen.</title>
        <authorList>
            <person name="MacCready J.S."/>
            <person name="Roggenkamp E.M."/>
            <person name="Gdanetz K."/>
            <person name="Chilvers M.I."/>
        </authorList>
    </citation>
    <scope>NUCLEOTIDE SEQUENCE</scope>
    <source>
        <strain evidence="7">PM02</strain>
    </source>
</reference>
<comment type="similarity">
    <text evidence="2">Belongs to the major facilitator superfamily. Monocarboxylate porter (TC 2.A.1.13) family.</text>
</comment>
<feature type="transmembrane region" description="Helical" evidence="4">
    <location>
        <begin position="195"/>
        <end position="214"/>
    </location>
</feature>
<keyword evidence="4" id="KW-0472">Membrane</keyword>
<dbReference type="PROSITE" id="PS50850">
    <property type="entry name" value="MFS"/>
    <property type="match status" value="1"/>
</dbReference>
<feature type="region of interest" description="Disordered" evidence="3">
    <location>
        <begin position="511"/>
        <end position="539"/>
    </location>
</feature>
<feature type="transmembrane region" description="Helical" evidence="4">
    <location>
        <begin position="165"/>
        <end position="189"/>
    </location>
</feature>
<dbReference type="InterPro" id="IPR011701">
    <property type="entry name" value="MFS"/>
</dbReference>
<feature type="transmembrane region" description="Helical" evidence="4">
    <location>
        <begin position="433"/>
        <end position="451"/>
    </location>
</feature>
<dbReference type="EMBL" id="JAQQPM010000003">
    <property type="protein sequence ID" value="KAK2070428.1"/>
    <property type="molecule type" value="Genomic_DNA"/>
</dbReference>
<feature type="transmembrane region" description="Helical" evidence="4">
    <location>
        <begin position="311"/>
        <end position="332"/>
    </location>
</feature>
<feature type="transmembrane region" description="Helical" evidence="4">
    <location>
        <begin position="252"/>
        <end position="272"/>
    </location>
</feature>
<sequence length="561" mass="60745">MQVSVRLSLCLGLELLASASWLRSRRRRQVCVPKTNSSPRKTMMSGTESSSPSPTTREDTYLRPVDRPCHQSWGIDDVPDEPGGDPVDGRYGWICTICVFFINAHTWGINASWGIFLSVFVASNRFPGATKFEYAVVGGLSIAMSLFIAPLAVMCQRTYGARTTMFVGSLVIFMAMFSASVCTQFWHLLVSQGLFFGWGMGLVYTPAMAILPHWFDMHRSLAVGIATAGAGLGGVAYSIITARLVAAVDIPWTYRILSFCGLASNATCSLLLRDHKRVARRHPSDKASASNVSTSTSRSLGFRRLAVRTEVLLVTAWGFVTELGYVALLYIFPYYAASAGLTPAQGSAAQAALNLGLGLGRPVVGHYSDRWGRINVALAATLLCALLCLVVWTLAGPSFPALLAFAFLAGVVAGTFWTTFAPVLAEVVGLDEYAGAFAFVCMALVLPNTFAEAVTMQMVNDTKVPGEEGVGWRFLGAQAFVGGMFLGGAVFLWLLRAWKVCNNERGATQREEEYVMESPAGQSESEAGEGREGSAVGTERAVRMEEQRWLTMKRLFAVAKV</sequence>
<dbReference type="GO" id="GO:0016020">
    <property type="term" value="C:membrane"/>
    <property type="evidence" value="ECO:0007669"/>
    <property type="project" value="UniProtKB-SubCell"/>
</dbReference>
<organism evidence="7 8">
    <name type="scientific">Phyllachora maydis</name>
    <dbReference type="NCBI Taxonomy" id="1825666"/>
    <lineage>
        <taxon>Eukaryota</taxon>
        <taxon>Fungi</taxon>
        <taxon>Dikarya</taxon>
        <taxon>Ascomycota</taxon>
        <taxon>Pezizomycotina</taxon>
        <taxon>Sordariomycetes</taxon>
        <taxon>Sordariomycetidae</taxon>
        <taxon>Phyllachorales</taxon>
        <taxon>Phyllachoraceae</taxon>
        <taxon>Phyllachora</taxon>
    </lineage>
</organism>
<feature type="transmembrane region" description="Helical" evidence="4">
    <location>
        <begin position="376"/>
        <end position="395"/>
    </location>
</feature>
<comment type="caution">
    <text evidence="7">The sequence shown here is derived from an EMBL/GenBank/DDBJ whole genome shotgun (WGS) entry which is preliminary data.</text>
</comment>
<feature type="transmembrane region" description="Helical" evidence="4">
    <location>
        <begin position="221"/>
        <end position="240"/>
    </location>
</feature>
<dbReference type="Pfam" id="PF07690">
    <property type="entry name" value="MFS_1"/>
    <property type="match status" value="1"/>
</dbReference>
<feature type="transmembrane region" description="Helical" evidence="4">
    <location>
        <begin position="134"/>
        <end position="153"/>
    </location>
</feature>
<feature type="transmembrane region" description="Helical" evidence="4">
    <location>
        <begin position="344"/>
        <end position="364"/>
    </location>
</feature>
<keyword evidence="4" id="KW-0812">Transmembrane</keyword>
<evidence type="ECO:0000313" key="8">
    <source>
        <dbReference type="Proteomes" id="UP001217918"/>
    </source>
</evidence>
<feature type="region of interest" description="Disordered" evidence="3">
    <location>
        <begin position="32"/>
        <end position="59"/>
    </location>
</feature>
<dbReference type="PANTHER" id="PTHR11360">
    <property type="entry name" value="MONOCARBOXYLATE TRANSPORTER"/>
    <property type="match status" value="1"/>
</dbReference>
<accession>A0AAD9ME01</accession>
<dbReference type="PANTHER" id="PTHR11360:SF315">
    <property type="entry name" value="TRANSPORTER MCH2-RELATED"/>
    <property type="match status" value="1"/>
</dbReference>
<gene>
    <name evidence="7" type="ORF">P8C59_004918</name>
</gene>
<dbReference type="InterPro" id="IPR020846">
    <property type="entry name" value="MFS_dom"/>
</dbReference>
<evidence type="ECO:0000256" key="1">
    <source>
        <dbReference type="ARBA" id="ARBA00004141"/>
    </source>
</evidence>
<dbReference type="InterPro" id="IPR050327">
    <property type="entry name" value="Proton-linked_MCT"/>
</dbReference>
<name>A0AAD9ME01_9PEZI</name>
<keyword evidence="5" id="KW-0732">Signal</keyword>
<dbReference type="InterPro" id="IPR036259">
    <property type="entry name" value="MFS_trans_sf"/>
</dbReference>
<dbReference type="AlphaFoldDB" id="A0AAD9ME01"/>
<feature type="signal peptide" evidence="5">
    <location>
        <begin position="1"/>
        <end position="19"/>
    </location>
</feature>
<proteinExistence type="inferred from homology"/>
<feature type="compositionally biased region" description="Low complexity" evidence="3">
    <location>
        <begin position="42"/>
        <end position="55"/>
    </location>
</feature>
<protein>
    <recommendedName>
        <fullName evidence="6">Major facilitator superfamily (MFS) profile domain-containing protein</fullName>
    </recommendedName>
</protein>
<dbReference type="Gene3D" id="1.20.1250.20">
    <property type="entry name" value="MFS general substrate transporter like domains"/>
    <property type="match status" value="2"/>
</dbReference>
<feature type="chain" id="PRO_5042068204" description="Major facilitator superfamily (MFS) profile domain-containing protein" evidence="5">
    <location>
        <begin position="20"/>
        <end position="561"/>
    </location>
</feature>
<feature type="transmembrane region" description="Helical" evidence="4">
    <location>
        <begin position="401"/>
        <end position="421"/>
    </location>
</feature>
<evidence type="ECO:0000256" key="2">
    <source>
        <dbReference type="ARBA" id="ARBA00006727"/>
    </source>
</evidence>
<keyword evidence="4" id="KW-1133">Transmembrane helix</keyword>
<feature type="domain" description="Major facilitator superfamily (MFS) profile" evidence="6">
    <location>
        <begin position="310"/>
        <end position="561"/>
    </location>
</feature>
<evidence type="ECO:0000259" key="6">
    <source>
        <dbReference type="PROSITE" id="PS50850"/>
    </source>
</evidence>